<dbReference type="OrthoDB" id="9984693at2759"/>
<dbReference type="InterPro" id="IPR033308">
    <property type="entry name" value="PGAP5/Cdc1/Ted1"/>
</dbReference>
<feature type="region of interest" description="Disordered" evidence="2">
    <location>
        <begin position="374"/>
        <end position="413"/>
    </location>
</feature>
<dbReference type="GO" id="GO:0005783">
    <property type="term" value="C:endoplasmic reticulum"/>
    <property type="evidence" value="ECO:0007669"/>
    <property type="project" value="TreeGrafter"/>
</dbReference>
<reference evidence="4 5" key="1">
    <citation type="journal article" date="2018" name="Proc. Natl. Acad. Sci. U.S.A.">
        <title>Linking secondary metabolites to gene clusters through genome sequencing of six diverse Aspergillus species.</title>
        <authorList>
            <person name="Kaerboelling I."/>
            <person name="Vesth T.C."/>
            <person name="Frisvad J.C."/>
            <person name="Nybo J.L."/>
            <person name="Theobald S."/>
            <person name="Kuo A."/>
            <person name="Bowyer P."/>
            <person name="Matsuda Y."/>
            <person name="Mondo S."/>
            <person name="Lyhne E.K."/>
            <person name="Kogle M.E."/>
            <person name="Clum A."/>
            <person name="Lipzen A."/>
            <person name="Salamov A."/>
            <person name="Ngan C.Y."/>
            <person name="Daum C."/>
            <person name="Chiniquy J."/>
            <person name="Barry K."/>
            <person name="LaButti K."/>
            <person name="Haridas S."/>
            <person name="Simmons B.A."/>
            <person name="Magnuson J.K."/>
            <person name="Mortensen U.H."/>
            <person name="Larsen T.O."/>
            <person name="Grigoriev I.V."/>
            <person name="Baker S.E."/>
            <person name="Andersen M.R."/>
        </authorList>
    </citation>
    <scope>NUCLEOTIDE SEQUENCE [LARGE SCALE GENOMIC DNA]</scope>
    <source>
        <strain evidence="4 5">IBT 24754</strain>
    </source>
</reference>
<keyword evidence="1 3" id="KW-0472">Membrane</keyword>
<dbReference type="GO" id="GO:0006506">
    <property type="term" value="P:GPI anchor biosynthetic process"/>
    <property type="evidence" value="ECO:0007669"/>
    <property type="project" value="InterPro"/>
</dbReference>
<dbReference type="AlphaFoldDB" id="A0A2T5M953"/>
<keyword evidence="3" id="KW-1133">Transmembrane helix</keyword>
<organism evidence="4 5">
    <name type="scientific">Aspergillus ochraceoroseus IBT 24754</name>
    <dbReference type="NCBI Taxonomy" id="1392256"/>
    <lineage>
        <taxon>Eukaryota</taxon>
        <taxon>Fungi</taxon>
        <taxon>Dikarya</taxon>
        <taxon>Ascomycota</taxon>
        <taxon>Pezizomycotina</taxon>
        <taxon>Eurotiomycetes</taxon>
        <taxon>Eurotiomycetidae</taxon>
        <taxon>Eurotiales</taxon>
        <taxon>Aspergillaceae</taxon>
        <taxon>Aspergillus</taxon>
        <taxon>Aspergillus subgen. Nidulantes</taxon>
    </lineage>
</organism>
<protein>
    <recommendedName>
        <fullName evidence="6">Calcineurin-like phosphoesterase domain-containing protein</fullName>
    </recommendedName>
</protein>
<dbReference type="EMBL" id="MSFN02000001">
    <property type="protein sequence ID" value="PTU25057.1"/>
    <property type="molecule type" value="Genomic_DNA"/>
</dbReference>
<feature type="compositionally biased region" description="Acidic residues" evidence="2">
    <location>
        <begin position="476"/>
        <end position="486"/>
    </location>
</feature>
<dbReference type="GO" id="GO:0016020">
    <property type="term" value="C:membrane"/>
    <property type="evidence" value="ECO:0007669"/>
    <property type="project" value="GOC"/>
</dbReference>
<name>A0A2T5M953_9EURO</name>
<feature type="transmembrane region" description="Helical" evidence="3">
    <location>
        <begin position="570"/>
        <end position="591"/>
    </location>
</feature>
<comment type="caution">
    <text evidence="4">The sequence shown here is derived from an EMBL/GenBank/DDBJ whole genome shotgun (WGS) entry which is preliminary data.</text>
</comment>
<feature type="compositionally biased region" description="Acidic residues" evidence="2">
    <location>
        <begin position="375"/>
        <end position="387"/>
    </location>
</feature>
<feature type="compositionally biased region" description="Acidic residues" evidence="2">
    <location>
        <begin position="395"/>
        <end position="407"/>
    </location>
</feature>
<evidence type="ECO:0000313" key="5">
    <source>
        <dbReference type="Proteomes" id="UP000244073"/>
    </source>
</evidence>
<feature type="region of interest" description="Disordered" evidence="2">
    <location>
        <begin position="472"/>
        <end position="500"/>
    </location>
</feature>
<dbReference type="PANTHER" id="PTHR13315">
    <property type="entry name" value="METALLO PHOSPHOESTERASE RELATED"/>
    <property type="match status" value="1"/>
</dbReference>
<sequence>MSLHHLLSRVLLILVPLAITSTTYLYLYPVFNGCAHPLPVDDADQGSQRSAFLNAFREHFDPESAQEPATVRLLVLADPQLEGDTSLPLPEYEFGFRVRKHWNDTVGSLRNASFPLHLDVVRRTASTALSEFLTGDIPRALSAIRKRVDLLGNDFYLAHIYRTLHWWTRPTHVTVLGDLLGSQWVTDEEFDRRGQRYWERVFPGGERISDETTATGAVGYDAAANSWKTTTPADDLEELRRFNSSWTNRIINVVGNHDIGYAGDASHARIQRFERVFGRVNWDVRFRHPPPANASTAVYTGAVPTLHVINLNSLTLDGPPFDPDIQAQSYQYINDVISHRSYPVEDRMSFTLLLTHVPLYKRDGVCTDGPYFTFFEEETEETDEKEEGEDKDREEKEEEEEEEEEETPQFKVGGLREQNHLSEHASSNGILQGIYGMSGDEHAPAGGWGRRGLILTGHDHTGCDVVHYVDRSKENDTDEEEEEEESSSSSSKEEKEKENTPGWVWNARRYNAAASESRQPASTPSIREITLRSMMGEYGGNAGLLSLWFDYEAVQWKYAMSLCPAGVQHIWWAVHIVDLVAVVGLGVYIAALGFGQTTPPATVIGVEKEKKTQ</sequence>
<gene>
    <name evidence="4" type="ORF">P175DRAFT_0498168</name>
</gene>
<dbReference type="VEuPathDB" id="FungiDB:P175DRAFT_0498168"/>
<evidence type="ECO:0008006" key="6">
    <source>
        <dbReference type="Google" id="ProtNLM"/>
    </source>
</evidence>
<evidence type="ECO:0000256" key="2">
    <source>
        <dbReference type="SAM" id="MobiDB-lite"/>
    </source>
</evidence>
<dbReference type="SUPFAM" id="SSF56300">
    <property type="entry name" value="Metallo-dependent phosphatases"/>
    <property type="match status" value="1"/>
</dbReference>
<dbReference type="InterPro" id="IPR029052">
    <property type="entry name" value="Metallo-depent_PP-like"/>
</dbReference>
<dbReference type="RefSeq" id="XP_040756449.1">
    <property type="nucleotide sequence ID" value="XM_040896446.1"/>
</dbReference>
<dbReference type="Proteomes" id="UP000244073">
    <property type="component" value="Unassembled WGS sequence"/>
</dbReference>
<evidence type="ECO:0000256" key="1">
    <source>
        <dbReference type="ARBA" id="ARBA00023136"/>
    </source>
</evidence>
<evidence type="ECO:0000256" key="3">
    <source>
        <dbReference type="SAM" id="Phobius"/>
    </source>
</evidence>
<accession>A0A2T5M953</accession>
<keyword evidence="3" id="KW-0812">Transmembrane</keyword>
<proteinExistence type="predicted"/>
<dbReference type="GeneID" id="63813328"/>
<dbReference type="PANTHER" id="PTHR13315:SF1">
    <property type="entry name" value="PROTEIN TED1"/>
    <property type="match status" value="1"/>
</dbReference>
<evidence type="ECO:0000313" key="4">
    <source>
        <dbReference type="EMBL" id="PTU25057.1"/>
    </source>
</evidence>